<dbReference type="EMBL" id="VIEB01000748">
    <property type="protein sequence ID" value="TQD81840.1"/>
    <property type="molecule type" value="Genomic_DNA"/>
</dbReference>
<accession>A0A540L5V5</accession>
<gene>
    <name evidence="1" type="ORF">C1H46_032593</name>
</gene>
<comment type="caution">
    <text evidence="1">The sequence shown here is derived from an EMBL/GenBank/DDBJ whole genome shotgun (WGS) entry which is preliminary data.</text>
</comment>
<reference evidence="1 2" key="1">
    <citation type="journal article" date="2019" name="G3 (Bethesda)">
        <title>Sequencing of a Wild Apple (Malus baccata) Genome Unravels the Differences Between Cultivated and Wild Apple Species Regarding Disease Resistance and Cold Tolerance.</title>
        <authorList>
            <person name="Chen X."/>
        </authorList>
    </citation>
    <scope>NUCLEOTIDE SEQUENCE [LARGE SCALE GENOMIC DNA]</scope>
    <source>
        <strain evidence="2">cv. Shandingzi</strain>
        <tissue evidence="1">Leaves</tissue>
    </source>
</reference>
<organism evidence="1 2">
    <name type="scientific">Malus baccata</name>
    <name type="common">Siberian crab apple</name>
    <name type="synonym">Pyrus baccata</name>
    <dbReference type="NCBI Taxonomy" id="106549"/>
    <lineage>
        <taxon>Eukaryota</taxon>
        <taxon>Viridiplantae</taxon>
        <taxon>Streptophyta</taxon>
        <taxon>Embryophyta</taxon>
        <taxon>Tracheophyta</taxon>
        <taxon>Spermatophyta</taxon>
        <taxon>Magnoliopsida</taxon>
        <taxon>eudicotyledons</taxon>
        <taxon>Gunneridae</taxon>
        <taxon>Pentapetalae</taxon>
        <taxon>rosids</taxon>
        <taxon>fabids</taxon>
        <taxon>Rosales</taxon>
        <taxon>Rosaceae</taxon>
        <taxon>Amygdaloideae</taxon>
        <taxon>Maleae</taxon>
        <taxon>Malus</taxon>
    </lineage>
</organism>
<dbReference type="Proteomes" id="UP000315295">
    <property type="component" value="Unassembled WGS sequence"/>
</dbReference>
<dbReference type="AlphaFoldDB" id="A0A540L5V5"/>
<sequence>MERKVLHRPEMERKVLPVCWAAGLLGMQSAATRYGNERMRIEVKANYSVLFILEGCLKL</sequence>
<proteinExistence type="predicted"/>
<protein>
    <submittedName>
        <fullName evidence="1">Uncharacterized protein</fullName>
    </submittedName>
</protein>
<evidence type="ECO:0000313" key="2">
    <source>
        <dbReference type="Proteomes" id="UP000315295"/>
    </source>
</evidence>
<evidence type="ECO:0000313" key="1">
    <source>
        <dbReference type="EMBL" id="TQD81840.1"/>
    </source>
</evidence>
<keyword evidence="2" id="KW-1185">Reference proteome</keyword>
<name>A0A540L5V5_MALBA</name>